<feature type="transmembrane region" description="Helical" evidence="1">
    <location>
        <begin position="74"/>
        <end position="93"/>
    </location>
</feature>
<dbReference type="EMBL" id="JARIHO010000001">
    <property type="protein sequence ID" value="KAJ7368618.1"/>
    <property type="molecule type" value="Genomic_DNA"/>
</dbReference>
<feature type="transmembrane region" description="Helical" evidence="1">
    <location>
        <begin position="12"/>
        <end position="33"/>
    </location>
</feature>
<reference evidence="3" key="1">
    <citation type="submission" date="2023-03" db="EMBL/GenBank/DDBJ databases">
        <title>Massive genome expansion in bonnet fungi (Mycena s.s.) driven by repeated elements and novel gene families across ecological guilds.</title>
        <authorList>
            <consortium name="Lawrence Berkeley National Laboratory"/>
            <person name="Harder C.B."/>
            <person name="Miyauchi S."/>
            <person name="Viragh M."/>
            <person name="Kuo A."/>
            <person name="Thoen E."/>
            <person name="Andreopoulos B."/>
            <person name="Lu D."/>
            <person name="Skrede I."/>
            <person name="Drula E."/>
            <person name="Henrissat B."/>
            <person name="Morin E."/>
            <person name="Kohler A."/>
            <person name="Barry K."/>
            <person name="LaButti K."/>
            <person name="Morin E."/>
            <person name="Salamov A."/>
            <person name="Lipzen A."/>
            <person name="Mereny Z."/>
            <person name="Hegedus B."/>
            <person name="Baldrian P."/>
            <person name="Stursova M."/>
            <person name="Weitz H."/>
            <person name="Taylor A."/>
            <person name="Grigoriev I.V."/>
            <person name="Nagy L.G."/>
            <person name="Martin F."/>
            <person name="Kauserud H."/>
        </authorList>
    </citation>
    <scope>NUCLEOTIDE SEQUENCE</scope>
    <source>
        <strain evidence="3">CBHHK002</strain>
    </source>
</reference>
<accession>A0AAD7F6K7</accession>
<keyword evidence="1" id="KW-0812">Transmembrane</keyword>
<dbReference type="AlphaFoldDB" id="A0AAD7F6K7"/>
<evidence type="ECO:0000313" key="4">
    <source>
        <dbReference type="Proteomes" id="UP001218218"/>
    </source>
</evidence>
<sequence>MPNLNTTLGGIEIGGVFATFFFGIVSMQVYNYYRDYSKDRPILKAVVWASQIISGALTENGCKVPLTLSRLLELVHTILIWHAVYSLTVTFFGQIDQVFTPPQTLYFTVLFSNAITTAVQESVHLVAVSNLGFLNEVRWLPAAIIGLTAFVDVLIATSMCYWLRRARASDFQKTAGIIDTLITWSIAHPSEIQILLARISLTAIVGMQFLTRPHDSLVFGIHFCPSLNNRQRLLSAAEGSTGGVTFINLTSPELGTEAARNRNVVIQMTRMTETHVDDGNDESVTESKVWGFWYGRWNTDGHLSDQ</sequence>
<keyword evidence="4" id="KW-1185">Reference proteome</keyword>
<gene>
    <name evidence="3" type="ORF">DFH08DRAFT_796503</name>
</gene>
<feature type="domain" description="DUF6534" evidence="2">
    <location>
        <begin position="149"/>
        <end position="225"/>
    </location>
</feature>
<organism evidence="3 4">
    <name type="scientific">Mycena albidolilacea</name>
    <dbReference type="NCBI Taxonomy" id="1033008"/>
    <lineage>
        <taxon>Eukaryota</taxon>
        <taxon>Fungi</taxon>
        <taxon>Dikarya</taxon>
        <taxon>Basidiomycota</taxon>
        <taxon>Agaricomycotina</taxon>
        <taxon>Agaricomycetes</taxon>
        <taxon>Agaricomycetidae</taxon>
        <taxon>Agaricales</taxon>
        <taxon>Marasmiineae</taxon>
        <taxon>Mycenaceae</taxon>
        <taxon>Mycena</taxon>
    </lineage>
</organism>
<keyword evidence="1" id="KW-0472">Membrane</keyword>
<keyword evidence="1" id="KW-1133">Transmembrane helix</keyword>
<evidence type="ECO:0000256" key="1">
    <source>
        <dbReference type="SAM" id="Phobius"/>
    </source>
</evidence>
<evidence type="ECO:0000259" key="2">
    <source>
        <dbReference type="Pfam" id="PF20152"/>
    </source>
</evidence>
<evidence type="ECO:0000313" key="3">
    <source>
        <dbReference type="EMBL" id="KAJ7368618.1"/>
    </source>
</evidence>
<feature type="transmembrane region" description="Helical" evidence="1">
    <location>
        <begin position="139"/>
        <end position="163"/>
    </location>
</feature>
<name>A0AAD7F6K7_9AGAR</name>
<proteinExistence type="predicted"/>
<protein>
    <recommendedName>
        <fullName evidence="2">DUF6534 domain-containing protein</fullName>
    </recommendedName>
</protein>
<dbReference type="Proteomes" id="UP001218218">
    <property type="component" value="Unassembled WGS sequence"/>
</dbReference>
<dbReference type="Pfam" id="PF20152">
    <property type="entry name" value="DUF6534"/>
    <property type="match status" value="1"/>
</dbReference>
<comment type="caution">
    <text evidence="3">The sequence shown here is derived from an EMBL/GenBank/DDBJ whole genome shotgun (WGS) entry which is preliminary data.</text>
</comment>
<dbReference type="InterPro" id="IPR045339">
    <property type="entry name" value="DUF6534"/>
</dbReference>